<organism evidence="1 2">
    <name type="scientific">Trametes pubescens</name>
    <name type="common">White-rot fungus</name>
    <dbReference type="NCBI Taxonomy" id="154538"/>
    <lineage>
        <taxon>Eukaryota</taxon>
        <taxon>Fungi</taxon>
        <taxon>Dikarya</taxon>
        <taxon>Basidiomycota</taxon>
        <taxon>Agaricomycotina</taxon>
        <taxon>Agaricomycetes</taxon>
        <taxon>Polyporales</taxon>
        <taxon>Polyporaceae</taxon>
        <taxon>Trametes</taxon>
    </lineage>
</organism>
<comment type="caution">
    <text evidence="1">The sequence shown here is derived from an EMBL/GenBank/DDBJ whole genome shotgun (WGS) entry which is preliminary data.</text>
</comment>
<sequence>MISNPSRHTGVLRYVLDIFVQLEQKDWRPCRMTAGHHAFRLLHVDEWCQIQKLEEPPKPPHVVPYVPPAANAA</sequence>
<dbReference type="AlphaFoldDB" id="A0A1M2VP85"/>
<protein>
    <submittedName>
        <fullName evidence="1">Uncharacterized protein</fullName>
    </submittedName>
</protein>
<accession>A0A1M2VP85</accession>
<proteinExistence type="predicted"/>
<reference evidence="1 2" key="1">
    <citation type="submission" date="2016-10" db="EMBL/GenBank/DDBJ databases">
        <title>Genome sequence of the basidiomycete white-rot fungus Trametes pubescens.</title>
        <authorList>
            <person name="Makela M.R."/>
            <person name="Granchi Z."/>
            <person name="Peng M."/>
            <person name="De Vries R.P."/>
            <person name="Grigoriev I."/>
            <person name="Riley R."/>
            <person name="Hilden K."/>
        </authorList>
    </citation>
    <scope>NUCLEOTIDE SEQUENCE [LARGE SCALE GENOMIC DNA]</scope>
    <source>
        <strain evidence="1 2">FBCC735</strain>
    </source>
</reference>
<evidence type="ECO:0000313" key="1">
    <source>
        <dbReference type="EMBL" id="OJT09342.1"/>
    </source>
</evidence>
<gene>
    <name evidence="1" type="ORF">TRAPUB_14205</name>
</gene>
<dbReference type="Proteomes" id="UP000184267">
    <property type="component" value="Unassembled WGS sequence"/>
</dbReference>
<name>A0A1M2VP85_TRAPU</name>
<keyword evidence="2" id="KW-1185">Reference proteome</keyword>
<evidence type="ECO:0000313" key="2">
    <source>
        <dbReference type="Proteomes" id="UP000184267"/>
    </source>
</evidence>
<dbReference type="EMBL" id="MNAD01000935">
    <property type="protein sequence ID" value="OJT09342.1"/>
    <property type="molecule type" value="Genomic_DNA"/>
</dbReference>